<dbReference type="VEuPathDB" id="VectorBase:ADAC002835"/>
<dbReference type="HOGENOM" id="CLU_714167_0_0_1"/>
<accession>W5JQ34</accession>
<evidence type="ECO:0000256" key="1">
    <source>
        <dbReference type="SAM" id="MobiDB-lite"/>
    </source>
</evidence>
<evidence type="ECO:0000313" key="3">
    <source>
        <dbReference type="EMBL" id="ETN65398.1"/>
    </source>
</evidence>
<dbReference type="EMBL" id="ADMH02000663">
    <property type="protein sequence ID" value="ETN65398.1"/>
    <property type="molecule type" value="Genomic_DNA"/>
</dbReference>
<organism evidence="3">
    <name type="scientific">Anopheles darlingi</name>
    <name type="common">Mosquito</name>
    <dbReference type="NCBI Taxonomy" id="43151"/>
    <lineage>
        <taxon>Eukaryota</taxon>
        <taxon>Metazoa</taxon>
        <taxon>Ecdysozoa</taxon>
        <taxon>Arthropoda</taxon>
        <taxon>Hexapoda</taxon>
        <taxon>Insecta</taxon>
        <taxon>Pterygota</taxon>
        <taxon>Neoptera</taxon>
        <taxon>Endopterygota</taxon>
        <taxon>Diptera</taxon>
        <taxon>Nematocera</taxon>
        <taxon>Culicoidea</taxon>
        <taxon>Culicidae</taxon>
        <taxon>Anophelinae</taxon>
        <taxon>Anopheles</taxon>
    </lineage>
</organism>
<reference evidence="3" key="2">
    <citation type="submission" date="2010-05" db="EMBL/GenBank/DDBJ databases">
        <authorList>
            <person name="Almeida L.G."/>
            <person name="Nicolas M.F."/>
            <person name="Souza R.C."/>
            <person name="Vasconcelos A.T.R."/>
        </authorList>
    </citation>
    <scope>NUCLEOTIDE SEQUENCE</scope>
</reference>
<keyword evidence="2" id="KW-0812">Transmembrane</keyword>
<reference evidence="3 5" key="1">
    <citation type="journal article" date="2010" name="BMC Genomics">
        <title>Combination of measures distinguishes pre-miRNAs from other stem-loops in the genome of the newly sequenced Anopheles darlingi.</title>
        <authorList>
            <person name="Mendes N.D."/>
            <person name="Freitas A.T."/>
            <person name="Vasconcelos A.T."/>
            <person name="Sagot M.F."/>
        </authorList>
    </citation>
    <scope>NUCLEOTIDE SEQUENCE</scope>
</reference>
<name>W5JQ34_ANODA</name>
<feature type="compositionally biased region" description="Pro residues" evidence="1">
    <location>
        <begin position="166"/>
        <end position="180"/>
    </location>
</feature>
<gene>
    <name evidence="3" type="ORF">AND_002835</name>
</gene>
<evidence type="ECO:0000313" key="4">
    <source>
        <dbReference type="EnsemblMetazoa" id="ADAC002835-PA"/>
    </source>
</evidence>
<proteinExistence type="predicted"/>
<dbReference type="Proteomes" id="UP000000673">
    <property type="component" value="Unassembled WGS sequence"/>
</dbReference>
<reference evidence="4" key="4">
    <citation type="submission" date="2015-06" db="UniProtKB">
        <authorList>
            <consortium name="EnsemblMetazoa"/>
        </authorList>
    </citation>
    <scope>IDENTIFICATION</scope>
</reference>
<feature type="transmembrane region" description="Helical" evidence="2">
    <location>
        <begin position="12"/>
        <end position="39"/>
    </location>
</feature>
<dbReference type="AlphaFoldDB" id="W5JQ34"/>
<feature type="region of interest" description="Disordered" evidence="1">
    <location>
        <begin position="83"/>
        <end position="108"/>
    </location>
</feature>
<dbReference type="EnsemblMetazoa" id="ADAC002835-RA">
    <property type="protein sequence ID" value="ADAC002835-PA"/>
    <property type="gene ID" value="ADAC002835"/>
</dbReference>
<keyword evidence="2" id="KW-0472">Membrane</keyword>
<dbReference type="eggNOG" id="ENOG502S9HT">
    <property type="taxonomic scope" value="Eukaryota"/>
</dbReference>
<evidence type="ECO:0000256" key="2">
    <source>
        <dbReference type="SAM" id="Phobius"/>
    </source>
</evidence>
<reference evidence="3" key="3">
    <citation type="journal article" date="2013" name="Nucleic Acids Res.">
        <title>The genome of Anopheles darlingi, the main neotropical malaria vector.</title>
        <authorList>
            <person name="Marinotti O."/>
            <person name="Cerqueira G.C."/>
            <person name="de Almeida L.G."/>
            <person name="Ferro M.I."/>
            <person name="Loreto E.L."/>
            <person name="Zaha A."/>
            <person name="Teixeira S.M."/>
            <person name="Wespiser A.R."/>
            <person name="Almeida E Silva A."/>
            <person name="Schlindwein A.D."/>
            <person name="Pacheco A.C."/>
            <person name="Silva A.L."/>
            <person name="Graveley B.R."/>
            <person name="Walenz B.P."/>
            <person name="Lima Bde A."/>
            <person name="Ribeiro C.A."/>
            <person name="Nunes-Silva C.G."/>
            <person name="de Carvalho C.R."/>
            <person name="Soares C.M."/>
            <person name="de Menezes C.B."/>
            <person name="Matiolli C."/>
            <person name="Caffrey D."/>
            <person name="Araujo D.A."/>
            <person name="de Oliveira D.M."/>
            <person name="Golenbock D."/>
            <person name="Grisard E.C."/>
            <person name="Fantinatti-Garboggini F."/>
            <person name="de Carvalho F.M."/>
            <person name="Barcellos F.G."/>
            <person name="Prosdocimi F."/>
            <person name="May G."/>
            <person name="Azevedo Junior G.M."/>
            <person name="Guimaraes G.M."/>
            <person name="Goldman G.H."/>
            <person name="Padilha I.Q."/>
            <person name="Batista Jda S."/>
            <person name="Ferro J.A."/>
            <person name="Ribeiro J.M."/>
            <person name="Fietto J.L."/>
            <person name="Dabbas K.M."/>
            <person name="Cerdeira L."/>
            <person name="Agnez-Lima L.F."/>
            <person name="Brocchi M."/>
            <person name="de Carvalho M.O."/>
            <person name="Teixeira Mde M."/>
            <person name="Diniz Maia Mde M."/>
            <person name="Goldman M.H."/>
            <person name="Cruz Schneider M.P."/>
            <person name="Felipe M.S."/>
            <person name="Hungria M."/>
            <person name="Nicolas M.F."/>
            <person name="Pereira M."/>
            <person name="Montes M.A."/>
            <person name="Cantao M.E."/>
            <person name="Vincentz M."/>
            <person name="Rafael M.S."/>
            <person name="Silverman N."/>
            <person name="Stoco P.H."/>
            <person name="Souza R.C."/>
            <person name="Vicentini R."/>
            <person name="Gazzinelli R.T."/>
            <person name="Neves Rde O."/>
            <person name="Silva R."/>
            <person name="Astolfi-Filho S."/>
            <person name="Maciel T.E."/>
            <person name="Urmenyi T.P."/>
            <person name="Tadei W.P."/>
            <person name="Camargo E.P."/>
            <person name="de Vasconcelos A.T."/>
        </authorList>
    </citation>
    <scope>NUCLEOTIDE SEQUENCE</scope>
</reference>
<dbReference type="OMA" id="DCIRLLM"/>
<feature type="compositionally biased region" description="Polar residues" evidence="1">
    <location>
        <begin position="99"/>
        <end position="108"/>
    </location>
</feature>
<dbReference type="VEuPathDB" id="VectorBase:ADAR2_010524"/>
<sequence>MGYRGQRRPHGALLVVSPGGGGAGGLLAVTVLLVVVVVVSHPDRVAADLMGDIQQGLQTTGKLFGINTIADVADLVAKGFATRRGSASEPTGTGEPDSGGSTRSSGLSAQTPSMMMAMLKLLGLDGGQLGAMLVNSIIFLAHVIGSNLGAFRQPVNPLDPSQAGGAPPPSSFLAREPPPAAYDRPVDGPSSRHPPGTGETPSDANSSSSTTTTSAASGFNPLEWVLRNPSKRFRVLLEQVQGTDLTEHLERELEHLNQYGPADTDCIRLLMCKIKPFIRKMQYVVRDQIVPPPTGGTTNQQQQQQQQSTTTPGPPSGGEILDGIYHNLPTADEFLQQIAAPAPTPAPAAITHRYVAIANHKNICFRFFKCYILTDDPPPAAVVAAVP</sequence>
<feature type="compositionally biased region" description="Low complexity" evidence="1">
    <location>
        <begin position="295"/>
        <end position="311"/>
    </location>
</feature>
<feature type="compositionally biased region" description="Low complexity" evidence="1">
    <location>
        <begin position="206"/>
        <end position="216"/>
    </location>
</feature>
<keyword evidence="2" id="KW-1133">Transmembrane helix</keyword>
<keyword evidence="5" id="KW-1185">Reference proteome</keyword>
<feature type="region of interest" description="Disordered" evidence="1">
    <location>
        <begin position="159"/>
        <end position="216"/>
    </location>
</feature>
<protein>
    <submittedName>
        <fullName evidence="3 4">Uncharacterized protein</fullName>
    </submittedName>
</protein>
<evidence type="ECO:0000313" key="5">
    <source>
        <dbReference type="Proteomes" id="UP000000673"/>
    </source>
</evidence>
<feature type="region of interest" description="Disordered" evidence="1">
    <location>
        <begin position="289"/>
        <end position="322"/>
    </location>
</feature>